<dbReference type="RefSeq" id="WP_261594772.1">
    <property type="nucleotide sequence ID" value="NZ_CAMAPD010000020.1"/>
</dbReference>
<dbReference type="SUPFAM" id="SSF101898">
    <property type="entry name" value="NHL repeat"/>
    <property type="match status" value="1"/>
</dbReference>
<dbReference type="Pfam" id="PF13449">
    <property type="entry name" value="Phytase-like"/>
    <property type="match status" value="1"/>
</dbReference>
<gene>
    <name evidence="4" type="ORF">PSECIP111951_03480</name>
</gene>
<dbReference type="PROSITE" id="PS51257">
    <property type="entry name" value="PROKAR_LIPOPROTEIN"/>
    <property type="match status" value="1"/>
</dbReference>
<evidence type="ECO:0000313" key="4">
    <source>
        <dbReference type="EMBL" id="CAH9065995.1"/>
    </source>
</evidence>
<proteinExistence type="predicted"/>
<dbReference type="InterPro" id="IPR027372">
    <property type="entry name" value="Phytase-like_dom"/>
</dbReference>
<accession>A0ABN8UQ79</accession>
<dbReference type="InterPro" id="IPR055575">
    <property type="entry name" value="DUF7151"/>
</dbReference>
<dbReference type="PROSITE" id="PS00018">
    <property type="entry name" value="EF_HAND_1"/>
    <property type="match status" value="1"/>
</dbReference>
<dbReference type="Pfam" id="PF23657">
    <property type="entry name" value="DUF7151"/>
    <property type="match status" value="1"/>
</dbReference>
<dbReference type="InterPro" id="IPR018247">
    <property type="entry name" value="EF_Hand_1_Ca_BS"/>
</dbReference>
<protein>
    <recommendedName>
        <fullName evidence="6">Phytase-like domain-containing protein</fullName>
    </recommendedName>
</protein>
<dbReference type="PANTHER" id="PTHR37957">
    <property type="entry name" value="BLR7070 PROTEIN"/>
    <property type="match status" value="1"/>
</dbReference>
<evidence type="ECO:0000259" key="2">
    <source>
        <dbReference type="Pfam" id="PF13449"/>
    </source>
</evidence>
<feature type="region of interest" description="Disordered" evidence="1">
    <location>
        <begin position="26"/>
        <end position="59"/>
    </location>
</feature>
<evidence type="ECO:0008006" key="6">
    <source>
        <dbReference type="Google" id="ProtNLM"/>
    </source>
</evidence>
<comment type="caution">
    <text evidence="4">The sequence shown here is derived from an EMBL/GenBank/DDBJ whole genome shotgun (WGS) entry which is preliminary data.</text>
</comment>
<organism evidence="4 5">
    <name type="scientific">Pseudoalteromonas holothuriae</name>
    <dbReference type="NCBI Taxonomy" id="2963714"/>
    <lineage>
        <taxon>Bacteria</taxon>
        <taxon>Pseudomonadati</taxon>
        <taxon>Pseudomonadota</taxon>
        <taxon>Gammaproteobacteria</taxon>
        <taxon>Alteromonadales</taxon>
        <taxon>Pseudoalteromonadaceae</taxon>
        <taxon>Pseudoalteromonas</taxon>
    </lineage>
</organism>
<name>A0ABN8UQ79_9GAMM</name>
<dbReference type="PANTHER" id="PTHR37957:SF1">
    <property type="entry name" value="PHYTASE-LIKE DOMAIN-CONTAINING PROTEIN"/>
    <property type="match status" value="1"/>
</dbReference>
<feature type="domain" description="Phytase-like" evidence="2">
    <location>
        <begin position="147"/>
        <end position="515"/>
    </location>
</feature>
<feature type="domain" description="DUF7151" evidence="3">
    <location>
        <begin position="62"/>
        <end position="107"/>
    </location>
</feature>
<feature type="compositionally biased region" description="Low complexity" evidence="1">
    <location>
        <begin position="26"/>
        <end position="49"/>
    </location>
</feature>
<dbReference type="EMBL" id="CAMAPD010000020">
    <property type="protein sequence ID" value="CAH9065995.1"/>
    <property type="molecule type" value="Genomic_DNA"/>
</dbReference>
<reference evidence="4 5" key="1">
    <citation type="submission" date="2022-07" db="EMBL/GenBank/DDBJ databases">
        <authorList>
            <person name="Criscuolo A."/>
        </authorList>
    </citation>
    <scope>NUCLEOTIDE SEQUENCE [LARGE SCALE GENOMIC DNA]</scope>
    <source>
        <strain evidence="5">CIP 111951</strain>
    </source>
</reference>
<evidence type="ECO:0000259" key="3">
    <source>
        <dbReference type="Pfam" id="PF23657"/>
    </source>
</evidence>
<evidence type="ECO:0000313" key="5">
    <source>
        <dbReference type="Proteomes" id="UP001152485"/>
    </source>
</evidence>
<sequence>MKPFSISTIAFTTMLALTGCSDGDNGKDGNNGINGVNGTDGSNGTNGSNGANGGNGTNGLSSLIMQTQLNTGHEKCWLGGVKIESGLDKNNDGTLNSSEVSETSYVCNPDNFASSGVRLPYSVMRNDLENGALSGSTFEVRNGGYGSDMDGHPTNPMQFYALTDRGPNATFTGEQGKGKTFPTPDYTPRIGLFEVQATGSIKLVKNILLKDKAGSVISGLPNSSALGGTGETPYDVKGEVIRLDMSKPYDKETNPIRIDDYGLDAEGLVAMNDGSFWVSDEYGPHMVHYSADGTELARINPFSNDTRNVHTLPAEFGNRWANRGMEGLTITPDEKTLVGIMQSSLDNPSKNRTNLTRIVTVNIETGTTAQYLYKQEQGSNSNSAIKALSNTQFLVIERDGKFYNRDNSAMKRVYKIDISNATNLENVANNEQLTQDDALGLMIAGETLEQIINNNAVNGDYTPGWEKLESNNIVPAQKVSLVVDMISEVAYPHDKMEGLWLIDNTRLGVINDDDFATWSSSGVLEQKYLDNNQSVIDGNALYIINGLDISAN</sequence>
<dbReference type="Proteomes" id="UP001152485">
    <property type="component" value="Unassembled WGS sequence"/>
</dbReference>
<evidence type="ECO:0000256" key="1">
    <source>
        <dbReference type="SAM" id="MobiDB-lite"/>
    </source>
</evidence>